<evidence type="ECO:0000256" key="1">
    <source>
        <dbReference type="SAM" id="SignalP"/>
    </source>
</evidence>
<dbReference type="Proteomes" id="UP000271339">
    <property type="component" value="Unassembled WGS sequence"/>
</dbReference>
<sequence>MKKTILILVVLFLGSASFSYAQLQQTERDIAIEELSKTKAHLLESLDGLSEEQLNFKAAPDSWSIAECVEHIALSENNIFGLLEKSLETEADPSKRSEVAMTDEAILMMIVDRSNKLKTQAPFEPTGKFGSHDATLKAYLSKRKENTDFVKNTTEDLRNHYAQLPFGTMDAYQVLLFMSAHNERHVLQIEEVMDDEDFPSS</sequence>
<evidence type="ECO:0000313" key="4">
    <source>
        <dbReference type="Proteomes" id="UP000271339"/>
    </source>
</evidence>
<feature type="signal peptide" evidence="1">
    <location>
        <begin position="1"/>
        <end position="21"/>
    </location>
</feature>
<name>A0A3L9YJA0_9FLAO</name>
<dbReference type="SUPFAM" id="SSF109854">
    <property type="entry name" value="DinB/YfiT-like putative metalloenzymes"/>
    <property type="match status" value="1"/>
</dbReference>
<organism evidence="3 4">
    <name type="scientific">Ulvibacter antarcticus</name>
    <dbReference type="NCBI Taxonomy" id="442714"/>
    <lineage>
        <taxon>Bacteria</taxon>
        <taxon>Pseudomonadati</taxon>
        <taxon>Bacteroidota</taxon>
        <taxon>Flavobacteriia</taxon>
        <taxon>Flavobacteriales</taxon>
        <taxon>Flavobacteriaceae</taxon>
        <taxon>Ulvibacter</taxon>
    </lineage>
</organism>
<dbReference type="RefSeq" id="WP_121908346.1">
    <property type="nucleotide sequence ID" value="NZ_REFC01000014.1"/>
</dbReference>
<dbReference type="Pfam" id="PF12867">
    <property type="entry name" value="DinB_2"/>
    <property type="match status" value="1"/>
</dbReference>
<feature type="chain" id="PRO_5018171337" evidence="1">
    <location>
        <begin position="22"/>
        <end position="201"/>
    </location>
</feature>
<protein>
    <submittedName>
        <fullName evidence="3">DinB family protein</fullName>
    </submittedName>
</protein>
<dbReference type="InterPro" id="IPR034660">
    <property type="entry name" value="DinB/YfiT-like"/>
</dbReference>
<proteinExistence type="predicted"/>
<dbReference type="Gene3D" id="1.20.120.450">
    <property type="entry name" value="dinb family like domain"/>
    <property type="match status" value="1"/>
</dbReference>
<evidence type="ECO:0000259" key="2">
    <source>
        <dbReference type="Pfam" id="PF12867"/>
    </source>
</evidence>
<feature type="domain" description="DinB-like" evidence="2">
    <location>
        <begin position="35"/>
        <end position="189"/>
    </location>
</feature>
<keyword evidence="4" id="KW-1185">Reference proteome</keyword>
<reference evidence="3 4" key="1">
    <citation type="submission" date="2018-10" db="EMBL/GenBank/DDBJ databases">
        <title>Genomic Encyclopedia of Archaeal and Bacterial Type Strains, Phase II (KMG-II): from individual species to whole genera.</title>
        <authorList>
            <person name="Goeker M."/>
        </authorList>
    </citation>
    <scope>NUCLEOTIDE SEQUENCE [LARGE SCALE GENOMIC DNA]</scope>
    <source>
        <strain evidence="3 4">DSM 23424</strain>
    </source>
</reference>
<dbReference type="EMBL" id="REFC01000014">
    <property type="protein sequence ID" value="RMA58008.1"/>
    <property type="molecule type" value="Genomic_DNA"/>
</dbReference>
<dbReference type="OrthoDB" id="1524454at2"/>
<gene>
    <name evidence="3" type="ORF">BXY75_2816</name>
</gene>
<dbReference type="AlphaFoldDB" id="A0A3L9YJA0"/>
<accession>A0A3L9YJA0</accession>
<evidence type="ECO:0000313" key="3">
    <source>
        <dbReference type="EMBL" id="RMA58008.1"/>
    </source>
</evidence>
<comment type="caution">
    <text evidence="3">The sequence shown here is derived from an EMBL/GenBank/DDBJ whole genome shotgun (WGS) entry which is preliminary data.</text>
</comment>
<keyword evidence="1" id="KW-0732">Signal</keyword>
<dbReference type="InterPro" id="IPR024775">
    <property type="entry name" value="DinB-like"/>
</dbReference>